<keyword evidence="1" id="KW-0472">Membrane</keyword>
<name>A0A923J0Z2_CLOTT</name>
<dbReference type="AlphaFoldDB" id="A0A923J0Z2"/>
<gene>
    <name evidence="2" type="ORF">HGG79_12610</name>
</gene>
<keyword evidence="3" id="KW-1185">Reference proteome</keyword>
<dbReference type="RefSeq" id="WP_035148047.1">
    <property type="nucleotide sequence ID" value="NZ_JAAZWO010000016.1"/>
</dbReference>
<sequence length="172" mass="19248">MTGDKIIFILAAVVALSIIICIVKKVAKLVIFVLVLFLAFTLVKGFMTGKSPEDMVNATKVDAIYTKQLYNYTEKVKNAVQSSLNALDEKSLPKLKEENEKLHTYLNEVIKLPHGEELNTIHNKYCDYLKGIVSSSDNTIAAGNFTESTTKQIEQAKEKLNNYLDYLVNVAK</sequence>
<feature type="transmembrane region" description="Helical" evidence="1">
    <location>
        <begin position="30"/>
        <end position="47"/>
    </location>
</feature>
<feature type="transmembrane region" description="Helical" evidence="1">
    <location>
        <begin position="6"/>
        <end position="23"/>
    </location>
</feature>
<keyword evidence="1" id="KW-0812">Transmembrane</keyword>
<protein>
    <submittedName>
        <fullName evidence="2">Uncharacterized protein</fullName>
    </submittedName>
</protein>
<keyword evidence="1" id="KW-1133">Transmembrane helix</keyword>
<comment type="caution">
    <text evidence="2">The sequence shown here is derived from an EMBL/GenBank/DDBJ whole genome shotgun (WGS) entry which is preliminary data.</text>
</comment>
<organism evidence="2 3">
    <name type="scientific">Clostridium tetanomorphum</name>
    <dbReference type="NCBI Taxonomy" id="1553"/>
    <lineage>
        <taxon>Bacteria</taxon>
        <taxon>Bacillati</taxon>
        <taxon>Bacillota</taxon>
        <taxon>Clostridia</taxon>
        <taxon>Eubacteriales</taxon>
        <taxon>Clostridiaceae</taxon>
        <taxon>Clostridium</taxon>
    </lineage>
</organism>
<evidence type="ECO:0000313" key="3">
    <source>
        <dbReference type="Proteomes" id="UP000563151"/>
    </source>
</evidence>
<accession>A0A923J0Z2</accession>
<evidence type="ECO:0000256" key="1">
    <source>
        <dbReference type="SAM" id="Phobius"/>
    </source>
</evidence>
<reference evidence="2 3" key="1">
    <citation type="submission" date="2020-04" db="EMBL/GenBank/DDBJ databases">
        <title>Genomic insights into acetone-butanol-ethanol (ABE) fermentation by sequencing solventogenic clostridia strains.</title>
        <authorList>
            <person name="Brown S."/>
        </authorList>
    </citation>
    <scope>NUCLEOTIDE SEQUENCE [LARGE SCALE GENOMIC DNA]</scope>
    <source>
        <strain evidence="2 3">DJ011</strain>
    </source>
</reference>
<dbReference type="Proteomes" id="UP000563151">
    <property type="component" value="Unassembled WGS sequence"/>
</dbReference>
<evidence type="ECO:0000313" key="2">
    <source>
        <dbReference type="EMBL" id="MBC2398607.1"/>
    </source>
</evidence>
<proteinExistence type="predicted"/>
<dbReference type="EMBL" id="JAAZWO010000016">
    <property type="protein sequence ID" value="MBC2398607.1"/>
    <property type="molecule type" value="Genomic_DNA"/>
</dbReference>